<keyword evidence="3 9" id="KW-0863">Zinc-finger</keyword>
<dbReference type="GO" id="GO:0003677">
    <property type="term" value="F:DNA binding"/>
    <property type="evidence" value="ECO:0007669"/>
    <property type="project" value="UniProtKB-KW"/>
</dbReference>
<evidence type="ECO:0000256" key="4">
    <source>
        <dbReference type="ARBA" id="ARBA00022833"/>
    </source>
</evidence>
<accession>A0AAV7F8E6</accession>
<dbReference type="PROSITE" id="PS51141">
    <property type="entry name" value="ZF_SBP"/>
    <property type="match status" value="1"/>
</dbReference>
<evidence type="ECO:0000256" key="1">
    <source>
        <dbReference type="ARBA" id="ARBA00004123"/>
    </source>
</evidence>
<protein>
    <recommendedName>
        <fullName evidence="11">SBP-type domain-containing protein</fullName>
    </recommendedName>
</protein>
<organism evidence="12 13">
    <name type="scientific">Aristolochia fimbriata</name>
    <name type="common">White veined hardy Dutchman's pipe vine</name>
    <dbReference type="NCBI Taxonomy" id="158543"/>
    <lineage>
        <taxon>Eukaryota</taxon>
        <taxon>Viridiplantae</taxon>
        <taxon>Streptophyta</taxon>
        <taxon>Embryophyta</taxon>
        <taxon>Tracheophyta</taxon>
        <taxon>Spermatophyta</taxon>
        <taxon>Magnoliopsida</taxon>
        <taxon>Magnoliidae</taxon>
        <taxon>Piperales</taxon>
        <taxon>Aristolochiaceae</taxon>
        <taxon>Aristolochia</taxon>
    </lineage>
</organism>
<dbReference type="GO" id="GO:0008270">
    <property type="term" value="F:zinc ion binding"/>
    <property type="evidence" value="ECO:0007669"/>
    <property type="project" value="UniProtKB-KW"/>
</dbReference>
<evidence type="ECO:0000256" key="10">
    <source>
        <dbReference type="SAM" id="MobiDB-lite"/>
    </source>
</evidence>
<dbReference type="Proteomes" id="UP000825729">
    <property type="component" value="Unassembled WGS sequence"/>
</dbReference>
<feature type="compositionally biased region" description="Basic and acidic residues" evidence="10">
    <location>
        <begin position="258"/>
        <end position="268"/>
    </location>
</feature>
<evidence type="ECO:0000256" key="6">
    <source>
        <dbReference type="ARBA" id="ARBA00023125"/>
    </source>
</evidence>
<keyword evidence="6" id="KW-0238">DNA-binding</keyword>
<keyword evidence="5" id="KW-0805">Transcription regulation</keyword>
<gene>
    <name evidence="12" type="ORF">H6P81_000849</name>
</gene>
<feature type="compositionally biased region" description="Basic and acidic residues" evidence="10">
    <location>
        <begin position="231"/>
        <end position="245"/>
    </location>
</feature>
<dbReference type="InterPro" id="IPR036893">
    <property type="entry name" value="SBP_sf"/>
</dbReference>
<evidence type="ECO:0000256" key="3">
    <source>
        <dbReference type="ARBA" id="ARBA00022771"/>
    </source>
</evidence>
<dbReference type="InterPro" id="IPR004333">
    <property type="entry name" value="SBP_dom"/>
</dbReference>
<keyword evidence="2" id="KW-0479">Metal-binding</keyword>
<dbReference type="PANTHER" id="PTHR31251:SF169">
    <property type="entry name" value="SQUAMOSA PROMOTER-BINDING-LIKE PROTEIN 8"/>
    <property type="match status" value="1"/>
</dbReference>
<evidence type="ECO:0000256" key="7">
    <source>
        <dbReference type="ARBA" id="ARBA00023163"/>
    </source>
</evidence>
<evidence type="ECO:0000259" key="11">
    <source>
        <dbReference type="PROSITE" id="PS51141"/>
    </source>
</evidence>
<dbReference type="SUPFAM" id="SSF103612">
    <property type="entry name" value="SBT domain"/>
    <property type="match status" value="1"/>
</dbReference>
<dbReference type="FunFam" id="4.10.1100.10:FF:000001">
    <property type="entry name" value="Squamosa promoter-binding-like protein 14"/>
    <property type="match status" value="1"/>
</dbReference>
<comment type="caution">
    <text evidence="12">The sequence shown here is derived from an EMBL/GenBank/DDBJ whole genome shotgun (WGS) entry which is preliminary data.</text>
</comment>
<evidence type="ECO:0000313" key="12">
    <source>
        <dbReference type="EMBL" id="KAG9456341.1"/>
    </source>
</evidence>
<keyword evidence="4" id="KW-0862">Zinc</keyword>
<evidence type="ECO:0000313" key="13">
    <source>
        <dbReference type="Proteomes" id="UP000825729"/>
    </source>
</evidence>
<evidence type="ECO:0000256" key="8">
    <source>
        <dbReference type="ARBA" id="ARBA00023242"/>
    </source>
</evidence>
<name>A0AAV7F8E6_ARIFI</name>
<evidence type="ECO:0000256" key="2">
    <source>
        <dbReference type="ARBA" id="ARBA00022723"/>
    </source>
</evidence>
<sequence length="349" mass="38415">MNSCNTTATPAQESPFCLNWAAASSSINMSYAALGPNTQKQAWDLETHNNSHSFIHPSGNAFLDFPTSLPAPFAHNNGFSQIPTEFQNGFLKREDQEGGYGFDPGSYSSARIGLNLGHRTYFSSRDTAVIDRLFKRSRGFYQATQIPRCQAEGCKADLTNAKHYHRRHKVCEFHSKATKVIAGGMEQRFCQQCSRFHVLAEFDEVKRSCRKRLADHNRRRRKPQHPAKSPADQKDAKGGSTDDKSPSSTLPLLRTAKGRGEAEEESGRKRGAAAAPEVLSLGGFVVQNGRGSFGSACSSFSGRETNVSLSPAAGCTLLTSCFHDQTQPQAEDLQNLFHLGKTMFEVEML</sequence>
<keyword evidence="7" id="KW-0804">Transcription</keyword>
<dbReference type="Gene3D" id="4.10.1100.10">
    <property type="entry name" value="Transcription factor, SBP-box domain"/>
    <property type="match status" value="1"/>
</dbReference>
<keyword evidence="13" id="KW-1185">Reference proteome</keyword>
<evidence type="ECO:0000256" key="9">
    <source>
        <dbReference type="PROSITE-ProRule" id="PRU00470"/>
    </source>
</evidence>
<reference evidence="12 13" key="1">
    <citation type="submission" date="2021-07" db="EMBL/GenBank/DDBJ databases">
        <title>The Aristolochia fimbriata genome: insights into angiosperm evolution, floral development and chemical biosynthesis.</title>
        <authorList>
            <person name="Jiao Y."/>
        </authorList>
    </citation>
    <scope>NUCLEOTIDE SEQUENCE [LARGE SCALE GENOMIC DNA]</scope>
    <source>
        <strain evidence="12">IBCAS-2021</strain>
        <tissue evidence="12">Leaf</tissue>
    </source>
</reference>
<proteinExistence type="predicted"/>
<feature type="region of interest" description="Disordered" evidence="10">
    <location>
        <begin position="213"/>
        <end position="273"/>
    </location>
</feature>
<dbReference type="GO" id="GO:0005634">
    <property type="term" value="C:nucleus"/>
    <property type="evidence" value="ECO:0007669"/>
    <property type="project" value="UniProtKB-SubCell"/>
</dbReference>
<feature type="domain" description="SBP-type" evidence="11">
    <location>
        <begin position="146"/>
        <end position="223"/>
    </location>
</feature>
<evidence type="ECO:0000256" key="5">
    <source>
        <dbReference type="ARBA" id="ARBA00023015"/>
    </source>
</evidence>
<dbReference type="PANTHER" id="PTHR31251">
    <property type="entry name" value="SQUAMOSA PROMOTER-BINDING-LIKE PROTEIN 4"/>
    <property type="match status" value="1"/>
</dbReference>
<comment type="subcellular location">
    <subcellularLocation>
        <location evidence="1">Nucleus</location>
    </subcellularLocation>
</comment>
<dbReference type="InterPro" id="IPR044817">
    <property type="entry name" value="SBP-like"/>
</dbReference>
<dbReference type="Pfam" id="PF03110">
    <property type="entry name" value="SBP"/>
    <property type="match status" value="1"/>
</dbReference>
<keyword evidence="8" id="KW-0539">Nucleus</keyword>
<dbReference type="AlphaFoldDB" id="A0AAV7F8E6"/>
<dbReference type="EMBL" id="JAINDJ010000002">
    <property type="protein sequence ID" value="KAG9456341.1"/>
    <property type="molecule type" value="Genomic_DNA"/>
</dbReference>